<feature type="transmembrane region" description="Helical" evidence="6">
    <location>
        <begin position="345"/>
        <end position="367"/>
    </location>
</feature>
<dbReference type="STRING" id="58343.AQJ46_11705"/>
<dbReference type="Gene3D" id="1.20.1740.10">
    <property type="entry name" value="Amino acid/polyamine transporter I"/>
    <property type="match status" value="1"/>
</dbReference>
<sequence length="487" mass="51520">MTTEQLTPPDAVSGGLKKEFTLRSAFTIAFVFISPIVALYGVFALVVTSAGPAGWWAFLIVLVGQLLVAGVFAQLASKWPFEGSVYQWSRRLAGEHYGWFAGWAYMWSLMVAVAGGAYYVATFLPIILGTQPFGSTTKVLVAIAVTLVVTALNAAGPKAVKTFAVLSLTAEVVGSIVLGSILLIGHRNQPLSVIFDTAGTGGGDWLWTGLFAAVGFVGWAFVGFESAGAIAEEVVDAERNVPKAMVASLLAIGAVVLFSGLALILAIPDMKAVVSGAMLDPTAETAQAALGNSVTKPLFILIVIGFLASMMAAQTSASRIIWSFARDDVLPASGRLSKLAGRHQYPLAAVVTAGTLSMIVLCAGFSAKFYNTLVSFSTGGFFVAFAMPVVAVLVYRLRGRWTPGRVTLGRWGYPITVVAALWLVFELVNIVWPRSPQLPWYENYAVLLAMAFVALLGFTLWFKVRAKVARLADPPSAAPPVPAADGA</sequence>
<feature type="transmembrane region" description="Helical" evidence="6">
    <location>
        <begin position="97"/>
        <end position="119"/>
    </location>
</feature>
<dbReference type="PANTHER" id="PTHR45649">
    <property type="entry name" value="AMINO-ACID PERMEASE BAT1"/>
    <property type="match status" value="1"/>
</dbReference>
<evidence type="ECO:0000313" key="8">
    <source>
        <dbReference type="Proteomes" id="UP000053669"/>
    </source>
</evidence>
<feature type="transmembrane region" description="Helical" evidence="6">
    <location>
        <begin position="53"/>
        <end position="76"/>
    </location>
</feature>
<gene>
    <name evidence="7" type="ORF">AQJ46_11705</name>
</gene>
<evidence type="ECO:0000256" key="1">
    <source>
        <dbReference type="ARBA" id="ARBA00004141"/>
    </source>
</evidence>
<feature type="transmembrane region" description="Helical" evidence="6">
    <location>
        <begin position="205"/>
        <end position="224"/>
    </location>
</feature>
<feature type="transmembrane region" description="Helical" evidence="6">
    <location>
        <begin position="411"/>
        <end position="432"/>
    </location>
</feature>
<evidence type="ECO:0000313" key="7">
    <source>
        <dbReference type="EMBL" id="KUN72736.1"/>
    </source>
</evidence>
<dbReference type="EMBL" id="LMWU01000010">
    <property type="protein sequence ID" value="KUN72736.1"/>
    <property type="molecule type" value="Genomic_DNA"/>
</dbReference>
<evidence type="ECO:0008006" key="9">
    <source>
        <dbReference type="Google" id="ProtNLM"/>
    </source>
</evidence>
<feature type="transmembrane region" description="Helical" evidence="6">
    <location>
        <begin position="139"/>
        <end position="156"/>
    </location>
</feature>
<evidence type="ECO:0000256" key="4">
    <source>
        <dbReference type="ARBA" id="ARBA00022989"/>
    </source>
</evidence>
<name>A0A117R5U8_9ACTN</name>
<reference evidence="7 8" key="1">
    <citation type="submission" date="2015-10" db="EMBL/GenBank/DDBJ databases">
        <title>Draft genome sequence of Streptomyces canus DSM 40017, type strain for the species Streptomyces canus.</title>
        <authorList>
            <person name="Ruckert C."/>
            <person name="Winkler A."/>
            <person name="Kalinowski J."/>
            <person name="Kampfer P."/>
            <person name="Glaeser S."/>
        </authorList>
    </citation>
    <scope>NUCLEOTIDE SEQUENCE [LARGE SCALE GENOMIC DNA]</scope>
    <source>
        <strain evidence="7 8">DSM 40017</strain>
    </source>
</reference>
<feature type="transmembrane region" description="Helical" evidence="6">
    <location>
        <begin position="163"/>
        <end position="185"/>
    </location>
</feature>
<feature type="transmembrane region" description="Helical" evidence="6">
    <location>
        <begin position="298"/>
        <end position="324"/>
    </location>
</feature>
<feature type="transmembrane region" description="Helical" evidence="6">
    <location>
        <begin position="444"/>
        <end position="462"/>
    </location>
</feature>
<comment type="subcellular location">
    <subcellularLocation>
        <location evidence="1">Membrane</location>
        <topology evidence="1">Multi-pass membrane protein</topology>
    </subcellularLocation>
</comment>
<dbReference type="Proteomes" id="UP000053669">
    <property type="component" value="Unassembled WGS sequence"/>
</dbReference>
<organism evidence="7 8">
    <name type="scientific">Streptomyces canus</name>
    <dbReference type="NCBI Taxonomy" id="58343"/>
    <lineage>
        <taxon>Bacteria</taxon>
        <taxon>Bacillati</taxon>
        <taxon>Actinomycetota</taxon>
        <taxon>Actinomycetes</taxon>
        <taxon>Kitasatosporales</taxon>
        <taxon>Streptomycetaceae</taxon>
        <taxon>Streptomyces</taxon>
        <taxon>Streptomyces aurantiacus group</taxon>
    </lineage>
</organism>
<evidence type="ECO:0000256" key="6">
    <source>
        <dbReference type="SAM" id="Phobius"/>
    </source>
</evidence>
<dbReference type="RefSeq" id="WP_059205490.1">
    <property type="nucleotide sequence ID" value="NZ_KQ948658.1"/>
</dbReference>
<evidence type="ECO:0000256" key="3">
    <source>
        <dbReference type="ARBA" id="ARBA00022692"/>
    </source>
</evidence>
<dbReference type="PIRSF" id="PIRSF006060">
    <property type="entry name" value="AA_transporter"/>
    <property type="match status" value="1"/>
</dbReference>
<dbReference type="PANTHER" id="PTHR45649:SF26">
    <property type="entry name" value="OS04G0435100 PROTEIN"/>
    <property type="match status" value="1"/>
</dbReference>
<feature type="transmembrane region" description="Helical" evidence="6">
    <location>
        <begin position="373"/>
        <end position="395"/>
    </location>
</feature>
<dbReference type="InterPro" id="IPR002293">
    <property type="entry name" value="AA/rel_permease1"/>
</dbReference>
<keyword evidence="5 6" id="KW-0472">Membrane</keyword>
<proteinExistence type="predicted"/>
<keyword evidence="2" id="KW-0813">Transport</keyword>
<keyword evidence="4 6" id="KW-1133">Transmembrane helix</keyword>
<evidence type="ECO:0000256" key="2">
    <source>
        <dbReference type="ARBA" id="ARBA00022448"/>
    </source>
</evidence>
<dbReference type="GO" id="GO:0022857">
    <property type="term" value="F:transmembrane transporter activity"/>
    <property type="evidence" value="ECO:0007669"/>
    <property type="project" value="InterPro"/>
</dbReference>
<keyword evidence="3 6" id="KW-0812">Transmembrane</keyword>
<dbReference type="GO" id="GO:0016020">
    <property type="term" value="C:membrane"/>
    <property type="evidence" value="ECO:0007669"/>
    <property type="project" value="UniProtKB-SubCell"/>
</dbReference>
<protein>
    <recommendedName>
        <fullName evidence="9">Amino acid permease</fullName>
    </recommendedName>
</protein>
<feature type="transmembrane region" description="Helical" evidence="6">
    <location>
        <begin position="25"/>
        <end position="47"/>
    </location>
</feature>
<comment type="caution">
    <text evidence="7">The sequence shown here is derived from an EMBL/GenBank/DDBJ whole genome shotgun (WGS) entry which is preliminary data.</text>
</comment>
<feature type="transmembrane region" description="Helical" evidence="6">
    <location>
        <begin position="245"/>
        <end position="267"/>
    </location>
</feature>
<dbReference type="Pfam" id="PF13520">
    <property type="entry name" value="AA_permease_2"/>
    <property type="match status" value="1"/>
</dbReference>
<evidence type="ECO:0000256" key="5">
    <source>
        <dbReference type="ARBA" id="ARBA00023136"/>
    </source>
</evidence>
<accession>A0A117R5U8</accession>
<dbReference type="AlphaFoldDB" id="A0A117R5U8"/>